<organism evidence="2 3">
    <name type="scientific">Xanthomonas phage XPP1</name>
    <dbReference type="NCBI Taxonomy" id="2099853"/>
    <lineage>
        <taxon>Viruses</taxon>
        <taxon>Duplodnaviria</taxon>
        <taxon>Heunggongvirae</taxon>
        <taxon>Uroviricota</taxon>
        <taxon>Caudoviricetes</taxon>
        <taxon>Kantovirinae</taxon>
        <taxon>Tsukubavirus</taxon>
        <taxon>Tsukubavirus XPP1</taxon>
    </lineage>
</organism>
<dbReference type="Proteomes" id="UP000289438">
    <property type="component" value="Segment"/>
</dbReference>
<keyword evidence="1" id="KW-0472">Membrane</keyword>
<reference evidence="2 3" key="1">
    <citation type="submission" date="2018-02" db="EMBL/GenBank/DDBJ databases">
        <title>Isolation, characterization and comparative genomics of Xanthomonas oryzae pv. oryzae bacteriophages.</title>
        <authorList>
            <person name="Varga I."/>
            <person name="Molnar J."/>
            <person name="Gazdag A."/>
            <person name="Szucs D."/>
            <person name="Doffkay Z."/>
            <person name="Valappil S.K."/>
            <person name="Papp S."/>
            <person name="Pinter R."/>
            <person name="Vera Cruz C.M."/>
            <person name="Ricardo O."/>
            <person name="Vizi T."/>
            <person name="Schneider G."/>
            <person name="Rakhely G."/>
            <person name="Kovacs T."/>
        </authorList>
    </citation>
    <scope>NUCLEOTIDE SEQUENCE [LARGE SCALE GENOMIC DNA]</scope>
</reference>
<protein>
    <submittedName>
        <fullName evidence="2">Uncharacterized protein</fullName>
    </submittedName>
</protein>
<dbReference type="GeneID" id="64408781"/>
<evidence type="ECO:0000256" key="1">
    <source>
        <dbReference type="SAM" id="Phobius"/>
    </source>
</evidence>
<evidence type="ECO:0000313" key="2">
    <source>
        <dbReference type="EMBL" id="AVO23646.1"/>
    </source>
</evidence>
<name>A0A3S7I5Y3_9CAUD</name>
<proteinExistence type="predicted"/>
<feature type="transmembrane region" description="Helical" evidence="1">
    <location>
        <begin position="42"/>
        <end position="62"/>
    </location>
</feature>
<sequence>MTPEPRNIGVARFGIAIFVMLLYGLALAVLMRVETPATNKDVLMLLLGNLGPLLGAIGGHYFTPRAMRGGANNAG</sequence>
<keyword evidence="1" id="KW-0812">Transmembrane</keyword>
<feature type="transmembrane region" description="Helical" evidence="1">
    <location>
        <begin position="12"/>
        <end position="30"/>
    </location>
</feature>
<keyword evidence="3" id="KW-1185">Reference proteome</keyword>
<keyword evidence="1" id="KW-1133">Transmembrane helix</keyword>
<dbReference type="EMBL" id="MG944227">
    <property type="protein sequence ID" value="AVO23646.1"/>
    <property type="molecule type" value="Genomic_DNA"/>
</dbReference>
<dbReference type="KEGG" id="vg:64408781"/>
<evidence type="ECO:0000313" key="3">
    <source>
        <dbReference type="Proteomes" id="UP000289438"/>
    </source>
</evidence>
<accession>A0A3S7I5Y3</accession>
<dbReference type="RefSeq" id="YP_010052412.1">
    <property type="nucleotide sequence ID" value="NC_054458.1"/>
</dbReference>